<evidence type="ECO:0000313" key="1">
    <source>
        <dbReference type="EMBL" id="PKA61109.1"/>
    </source>
</evidence>
<protein>
    <submittedName>
        <fullName evidence="1">Uncharacterized protein</fullName>
    </submittedName>
</protein>
<evidence type="ECO:0000313" key="2">
    <source>
        <dbReference type="Proteomes" id="UP000236161"/>
    </source>
</evidence>
<organism evidence="1 2">
    <name type="scientific">Apostasia shenzhenica</name>
    <dbReference type="NCBI Taxonomy" id="1088818"/>
    <lineage>
        <taxon>Eukaryota</taxon>
        <taxon>Viridiplantae</taxon>
        <taxon>Streptophyta</taxon>
        <taxon>Embryophyta</taxon>
        <taxon>Tracheophyta</taxon>
        <taxon>Spermatophyta</taxon>
        <taxon>Magnoliopsida</taxon>
        <taxon>Liliopsida</taxon>
        <taxon>Asparagales</taxon>
        <taxon>Orchidaceae</taxon>
        <taxon>Apostasioideae</taxon>
        <taxon>Apostasia</taxon>
    </lineage>
</organism>
<dbReference type="EMBL" id="KZ451932">
    <property type="protein sequence ID" value="PKA61109.1"/>
    <property type="molecule type" value="Genomic_DNA"/>
</dbReference>
<dbReference type="AlphaFoldDB" id="A0A2I0AZZ9"/>
<reference evidence="1 2" key="1">
    <citation type="journal article" date="2017" name="Nature">
        <title>The Apostasia genome and the evolution of orchids.</title>
        <authorList>
            <person name="Zhang G.Q."/>
            <person name="Liu K.W."/>
            <person name="Li Z."/>
            <person name="Lohaus R."/>
            <person name="Hsiao Y.Y."/>
            <person name="Niu S.C."/>
            <person name="Wang J.Y."/>
            <person name="Lin Y.C."/>
            <person name="Xu Q."/>
            <person name="Chen L.J."/>
            <person name="Yoshida K."/>
            <person name="Fujiwara S."/>
            <person name="Wang Z.W."/>
            <person name="Zhang Y.Q."/>
            <person name="Mitsuda N."/>
            <person name="Wang M."/>
            <person name="Liu G.H."/>
            <person name="Pecoraro L."/>
            <person name="Huang H.X."/>
            <person name="Xiao X.J."/>
            <person name="Lin M."/>
            <person name="Wu X.Y."/>
            <person name="Wu W.L."/>
            <person name="Chen Y.Y."/>
            <person name="Chang S.B."/>
            <person name="Sakamoto S."/>
            <person name="Ohme-Takagi M."/>
            <person name="Yagi M."/>
            <person name="Zeng S.J."/>
            <person name="Shen C.Y."/>
            <person name="Yeh C.M."/>
            <person name="Luo Y.B."/>
            <person name="Tsai W.C."/>
            <person name="Van de Peer Y."/>
            <person name="Liu Z.J."/>
        </authorList>
    </citation>
    <scope>NUCLEOTIDE SEQUENCE [LARGE SCALE GENOMIC DNA]</scope>
    <source>
        <strain evidence="2">cv. Shenzhen</strain>
        <tissue evidence="1">Stem</tissue>
    </source>
</reference>
<dbReference type="Proteomes" id="UP000236161">
    <property type="component" value="Unassembled WGS sequence"/>
</dbReference>
<keyword evidence="2" id="KW-1185">Reference proteome</keyword>
<sequence>MEKPLHHGEASTMHEIQVRGKENLTMKLEKAVLSCFLFFILLSSYIKAKLIVNLRCLIKANFSIFGRELDEGISVQSRLIMLAKVSNNSVPLCYLLGKNEEINSSQKILDDPSNDDAILTVKVELIEGDADLKQQVFVCSSKLYMSSLPYRGMWR</sequence>
<proteinExistence type="predicted"/>
<accession>A0A2I0AZZ9</accession>
<gene>
    <name evidence="1" type="ORF">AXF42_Ash006005</name>
</gene>
<name>A0A2I0AZZ9_9ASPA</name>